<dbReference type="PANTHER" id="PTHR30457">
    <property type="entry name" value="5'-NUCLEOTIDASE SURE"/>
    <property type="match status" value="1"/>
</dbReference>
<keyword evidence="7" id="KW-1185">Reference proteome</keyword>
<dbReference type="InterPro" id="IPR030048">
    <property type="entry name" value="SurE"/>
</dbReference>
<evidence type="ECO:0000259" key="5">
    <source>
        <dbReference type="Pfam" id="PF01975"/>
    </source>
</evidence>
<sequence length="351" mass="36960">MRFALSTTLTAALGLASSSDALKILMGNDDGFGSGNLRELYKLLLDAGHEVLIVAPAQQQSGKGGTVIWPESANLTIPSQYNIIPSGSPSVGRDPNNTDIWYFDGTPAACTFAALDFVLPRYYPSWHQTADLFIAGPNYGTNLGAFVMGLSGTVGSTFAAVSRSIPGIAISASNKAVPYFNVSGANHPAVLAAQVAFEVVNEFIENTATGQAVLPLGYGVNVNIPELVNGTTPPIVKTRLTGNANTDVAVYNETTGLFDWDNVDPVAAGINAAYNGDTSLPGETYVVAGGGVSVSVFTMDFTAPSIPYTDLVFSKVESLFSGSGNETQYSKRMVDKRMRKRGVMMTGRDAL</sequence>
<dbReference type="InterPro" id="IPR002828">
    <property type="entry name" value="SurE-like_Pase/nucleotidase"/>
</dbReference>
<dbReference type="PANTHER" id="PTHR30457:SF0">
    <property type="entry name" value="PHOSPHATASE, PUTATIVE (AFU_ORTHOLOGUE AFUA_4G01070)-RELATED"/>
    <property type="match status" value="1"/>
</dbReference>
<evidence type="ECO:0000256" key="1">
    <source>
        <dbReference type="ARBA" id="ARBA00011062"/>
    </source>
</evidence>
<dbReference type="Pfam" id="PF01975">
    <property type="entry name" value="SurE"/>
    <property type="match status" value="1"/>
</dbReference>
<keyword evidence="2" id="KW-0479">Metal-binding</keyword>
<proteinExistence type="inferred from homology"/>
<dbReference type="EMBL" id="JAKIXB020000004">
    <property type="protein sequence ID" value="KAL1609059.1"/>
    <property type="molecule type" value="Genomic_DNA"/>
</dbReference>
<evidence type="ECO:0000256" key="4">
    <source>
        <dbReference type="SAM" id="SignalP"/>
    </source>
</evidence>
<evidence type="ECO:0000256" key="2">
    <source>
        <dbReference type="ARBA" id="ARBA00022723"/>
    </source>
</evidence>
<evidence type="ECO:0000256" key="3">
    <source>
        <dbReference type="ARBA" id="ARBA00022801"/>
    </source>
</evidence>
<name>A0ABR3RYC1_9PLEO</name>
<keyword evidence="4" id="KW-0732">Signal</keyword>
<comment type="similarity">
    <text evidence="1">Belongs to the SurE nucleotidase family.</text>
</comment>
<gene>
    <name evidence="6" type="ORF">SLS59_001422</name>
</gene>
<feature type="signal peptide" evidence="4">
    <location>
        <begin position="1"/>
        <end position="21"/>
    </location>
</feature>
<evidence type="ECO:0000313" key="7">
    <source>
        <dbReference type="Proteomes" id="UP001521222"/>
    </source>
</evidence>
<protein>
    <recommendedName>
        <fullName evidence="5">Survival protein SurE-like phosphatase/nucleotidase domain-containing protein</fullName>
    </recommendedName>
</protein>
<comment type="caution">
    <text evidence="6">The sequence shown here is derived from an EMBL/GenBank/DDBJ whole genome shotgun (WGS) entry which is preliminary data.</text>
</comment>
<dbReference type="InterPro" id="IPR036523">
    <property type="entry name" value="SurE-like_sf"/>
</dbReference>
<dbReference type="Gene3D" id="3.40.1210.10">
    <property type="entry name" value="Survival protein SurE-like phosphatase/nucleotidase"/>
    <property type="match status" value="1"/>
</dbReference>
<dbReference type="Proteomes" id="UP001521222">
    <property type="component" value="Unassembled WGS sequence"/>
</dbReference>
<organism evidence="6 7">
    <name type="scientific">Nothophoma quercina</name>
    <dbReference type="NCBI Taxonomy" id="749835"/>
    <lineage>
        <taxon>Eukaryota</taxon>
        <taxon>Fungi</taxon>
        <taxon>Dikarya</taxon>
        <taxon>Ascomycota</taxon>
        <taxon>Pezizomycotina</taxon>
        <taxon>Dothideomycetes</taxon>
        <taxon>Pleosporomycetidae</taxon>
        <taxon>Pleosporales</taxon>
        <taxon>Pleosporineae</taxon>
        <taxon>Didymellaceae</taxon>
        <taxon>Nothophoma</taxon>
    </lineage>
</organism>
<evidence type="ECO:0000313" key="6">
    <source>
        <dbReference type="EMBL" id="KAL1609059.1"/>
    </source>
</evidence>
<reference evidence="6 7" key="1">
    <citation type="submission" date="2024-02" db="EMBL/GenBank/DDBJ databases">
        <title>De novo assembly and annotation of 12 fungi associated with fruit tree decline syndrome in Ontario, Canada.</title>
        <authorList>
            <person name="Sulman M."/>
            <person name="Ellouze W."/>
            <person name="Ilyukhin E."/>
        </authorList>
    </citation>
    <scope>NUCLEOTIDE SEQUENCE [LARGE SCALE GENOMIC DNA]</scope>
    <source>
        <strain evidence="6 7">M97-236</strain>
    </source>
</reference>
<feature type="domain" description="Survival protein SurE-like phosphatase/nucleotidase" evidence="5">
    <location>
        <begin position="24"/>
        <end position="240"/>
    </location>
</feature>
<feature type="chain" id="PRO_5047327002" description="Survival protein SurE-like phosphatase/nucleotidase domain-containing protein" evidence="4">
    <location>
        <begin position="22"/>
        <end position="351"/>
    </location>
</feature>
<keyword evidence="3" id="KW-0378">Hydrolase</keyword>
<accession>A0ABR3RYC1</accession>
<dbReference type="SUPFAM" id="SSF64167">
    <property type="entry name" value="SurE-like"/>
    <property type="match status" value="1"/>
</dbReference>